<proteinExistence type="predicted"/>
<dbReference type="RefSeq" id="WP_223103632.1">
    <property type="nucleotide sequence ID" value="NZ_CP061913.1"/>
</dbReference>
<evidence type="ECO:0000313" key="1">
    <source>
        <dbReference type="EMBL" id="MFB9443254.1"/>
    </source>
</evidence>
<protein>
    <submittedName>
        <fullName evidence="1">Uncharacterized protein</fullName>
    </submittedName>
</protein>
<reference evidence="1 2" key="1">
    <citation type="submission" date="2024-09" db="EMBL/GenBank/DDBJ databases">
        <authorList>
            <person name="Sun Q."/>
            <person name="Mori K."/>
        </authorList>
    </citation>
    <scope>NUCLEOTIDE SEQUENCE [LARGE SCALE GENOMIC DNA]</scope>
    <source>
        <strain evidence="1 2">JCM 3307</strain>
    </source>
</reference>
<accession>A0ABV5M328</accession>
<sequence>MSAPTARTPQSTVDSHRYDSAYVVVALPIPDAGDDDGVAPPLVYRTRLRHGRLDHNRHP</sequence>
<gene>
    <name evidence="1" type="ORF">ACFFTR_09180</name>
</gene>
<dbReference type="Proteomes" id="UP001589608">
    <property type="component" value="Unassembled WGS sequence"/>
</dbReference>
<dbReference type="EMBL" id="JBHMCA010000020">
    <property type="protein sequence ID" value="MFB9443254.1"/>
    <property type="molecule type" value="Genomic_DNA"/>
</dbReference>
<comment type="caution">
    <text evidence="1">The sequence shown here is derived from an EMBL/GenBank/DDBJ whole genome shotgun (WGS) entry which is preliminary data.</text>
</comment>
<name>A0ABV5M328_9ACTN</name>
<evidence type="ECO:0000313" key="2">
    <source>
        <dbReference type="Proteomes" id="UP001589608"/>
    </source>
</evidence>
<keyword evidence="2" id="KW-1185">Reference proteome</keyword>
<organism evidence="1 2">
    <name type="scientific">Dactylosporangium vinaceum</name>
    <dbReference type="NCBI Taxonomy" id="53362"/>
    <lineage>
        <taxon>Bacteria</taxon>
        <taxon>Bacillati</taxon>
        <taxon>Actinomycetota</taxon>
        <taxon>Actinomycetes</taxon>
        <taxon>Micromonosporales</taxon>
        <taxon>Micromonosporaceae</taxon>
        <taxon>Dactylosporangium</taxon>
    </lineage>
</organism>